<dbReference type="InterPro" id="IPR036271">
    <property type="entry name" value="Tet_transcr_reg_TetR-rel_C_sf"/>
</dbReference>
<dbReference type="SUPFAM" id="SSF46689">
    <property type="entry name" value="Homeodomain-like"/>
    <property type="match status" value="1"/>
</dbReference>
<dbReference type="PROSITE" id="PS50977">
    <property type="entry name" value="HTH_TETR_2"/>
    <property type="match status" value="1"/>
</dbReference>
<protein>
    <submittedName>
        <fullName evidence="5">TetR/AcrR family transcriptional regulator</fullName>
    </submittedName>
</protein>
<feature type="domain" description="HTH tetR-type" evidence="4">
    <location>
        <begin position="20"/>
        <end position="80"/>
    </location>
</feature>
<reference evidence="6" key="1">
    <citation type="submission" date="2015-12" db="EMBL/GenBank/DDBJ databases">
        <title>FDA dAtabase for Regulatory Grade micrObial Sequences (FDA-ARGOS): Supporting development and validation of Infectious Disease Dx tests.</title>
        <authorList>
            <person name="Case J."/>
            <person name="Tallon L."/>
            <person name="Sadzewicz L."/>
            <person name="Sengamalay N."/>
            <person name="Ott S."/>
            <person name="Godinez A."/>
            <person name="Nagaraj S."/>
            <person name="Nadendla S."/>
            <person name="Sichtig H."/>
        </authorList>
    </citation>
    <scope>NUCLEOTIDE SEQUENCE [LARGE SCALE GENOMIC DNA]</scope>
    <source>
        <strain evidence="6">FDAARGOS_147</strain>
    </source>
</reference>
<dbReference type="SUPFAM" id="SSF48498">
    <property type="entry name" value="Tetracyclin repressor-like, C-terminal domain"/>
    <property type="match status" value="1"/>
</dbReference>
<keyword evidence="1 2" id="KW-0238">DNA-binding</keyword>
<feature type="DNA-binding region" description="H-T-H motif" evidence="2">
    <location>
        <begin position="43"/>
        <end position="62"/>
    </location>
</feature>
<dbReference type="AlphaFoldDB" id="A0A2L0PTG6"/>
<dbReference type="Pfam" id="PF00440">
    <property type="entry name" value="TetR_N"/>
    <property type="match status" value="1"/>
</dbReference>
<dbReference type="GO" id="GO:0000976">
    <property type="term" value="F:transcription cis-regulatory region binding"/>
    <property type="evidence" value="ECO:0007669"/>
    <property type="project" value="TreeGrafter"/>
</dbReference>
<dbReference type="InterPro" id="IPR009057">
    <property type="entry name" value="Homeodomain-like_sf"/>
</dbReference>
<dbReference type="PANTHER" id="PTHR30055:SF235">
    <property type="entry name" value="TRANSCRIPTIONAL REGULATORY PROTEIN"/>
    <property type="match status" value="1"/>
</dbReference>
<dbReference type="EMBL" id="CP014060">
    <property type="protein sequence ID" value="AUZ18000.1"/>
    <property type="molecule type" value="Genomic_DNA"/>
</dbReference>
<dbReference type="PRINTS" id="PR00455">
    <property type="entry name" value="HTHTETR"/>
</dbReference>
<dbReference type="Pfam" id="PF17938">
    <property type="entry name" value="TetR_C_29"/>
    <property type="match status" value="1"/>
</dbReference>
<dbReference type="GO" id="GO:0003700">
    <property type="term" value="F:DNA-binding transcription factor activity"/>
    <property type="evidence" value="ECO:0007669"/>
    <property type="project" value="TreeGrafter"/>
</dbReference>
<dbReference type="Proteomes" id="UP000060602">
    <property type="component" value="Chromosome"/>
</dbReference>
<dbReference type="InterPro" id="IPR041474">
    <property type="entry name" value="NicS_C"/>
</dbReference>
<gene>
    <name evidence="5" type="ORF">AL504_31320</name>
</gene>
<evidence type="ECO:0000313" key="6">
    <source>
        <dbReference type="Proteomes" id="UP000060602"/>
    </source>
</evidence>
<evidence type="ECO:0000256" key="2">
    <source>
        <dbReference type="PROSITE-ProRule" id="PRU00335"/>
    </source>
</evidence>
<evidence type="ECO:0000256" key="1">
    <source>
        <dbReference type="ARBA" id="ARBA00023125"/>
    </source>
</evidence>
<feature type="compositionally biased region" description="Low complexity" evidence="3">
    <location>
        <begin position="254"/>
        <end position="263"/>
    </location>
</feature>
<dbReference type="PANTHER" id="PTHR30055">
    <property type="entry name" value="HTH-TYPE TRANSCRIPTIONAL REGULATOR RUTR"/>
    <property type="match status" value="1"/>
</dbReference>
<accession>A0A2L0PTG6</accession>
<dbReference type="InterPro" id="IPR050109">
    <property type="entry name" value="HTH-type_TetR-like_transc_reg"/>
</dbReference>
<feature type="region of interest" description="Disordered" evidence="3">
    <location>
        <begin position="230"/>
        <end position="263"/>
    </location>
</feature>
<dbReference type="RefSeq" id="WP_104021516.1">
    <property type="nucleotide sequence ID" value="NZ_CP014060.2"/>
</dbReference>
<dbReference type="InterPro" id="IPR001647">
    <property type="entry name" value="HTH_TetR"/>
</dbReference>
<organism evidence="5 6">
    <name type="scientific">Alcaligenes xylosoxydans xylosoxydans</name>
    <name type="common">Achromobacter xylosoxidans</name>
    <dbReference type="NCBI Taxonomy" id="85698"/>
    <lineage>
        <taxon>Bacteria</taxon>
        <taxon>Pseudomonadati</taxon>
        <taxon>Pseudomonadota</taxon>
        <taxon>Betaproteobacteria</taxon>
        <taxon>Burkholderiales</taxon>
        <taxon>Alcaligenaceae</taxon>
        <taxon>Achromobacter</taxon>
    </lineage>
</organism>
<dbReference type="Gene3D" id="1.10.357.10">
    <property type="entry name" value="Tetracycline Repressor, domain 2"/>
    <property type="match status" value="1"/>
</dbReference>
<evidence type="ECO:0000313" key="5">
    <source>
        <dbReference type="EMBL" id="AUZ18000.1"/>
    </source>
</evidence>
<evidence type="ECO:0000259" key="4">
    <source>
        <dbReference type="PROSITE" id="PS50977"/>
    </source>
</evidence>
<proteinExistence type="predicted"/>
<evidence type="ECO:0000256" key="3">
    <source>
        <dbReference type="SAM" id="MobiDB-lite"/>
    </source>
</evidence>
<sequence length="263" mass="28532">MPAKPSPARRPGRPARPDSAAVRDQLLDIATDLFATQGVAATRIAHIAERAGVTSAMLHYYFKSRDQLLDAVVLERVVPVISYVWSPVPQTPRRLDGSADTARIVITEIVSRIVRCGTDRPWLPALWMHEVVNEGGQLRERVLRHLPAQRLQVFAGLIADSQRAGAITPGVEPRLVFLSILGLTLLPLATSSLWRRIWQDDPQIHAIDHEAIAAHAIAMLTGGLFSPHAAGPQAAAAAPPAPTPRRRRAPRPAAPDTDPATGR</sequence>
<name>A0A2L0PTG6_ALCXX</name>